<organism evidence="1">
    <name type="scientific">uncultured Rubrobacteraceae bacterium</name>
    <dbReference type="NCBI Taxonomy" id="349277"/>
    <lineage>
        <taxon>Bacteria</taxon>
        <taxon>Bacillati</taxon>
        <taxon>Actinomycetota</taxon>
        <taxon>Rubrobacteria</taxon>
        <taxon>Rubrobacterales</taxon>
        <taxon>Rubrobacteraceae</taxon>
        <taxon>environmental samples</taxon>
    </lineage>
</organism>
<reference evidence="1" key="1">
    <citation type="submission" date="2020-02" db="EMBL/GenBank/DDBJ databases">
        <authorList>
            <person name="Meier V. D."/>
        </authorList>
    </citation>
    <scope>NUCLEOTIDE SEQUENCE</scope>
    <source>
        <strain evidence="1">AVDCRST_MAG01</strain>
    </source>
</reference>
<dbReference type="SMART" id="SM00028">
    <property type="entry name" value="TPR"/>
    <property type="match status" value="2"/>
</dbReference>
<proteinExistence type="predicted"/>
<dbReference type="SUPFAM" id="SSF48452">
    <property type="entry name" value="TPR-like"/>
    <property type="match status" value="1"/>
</dbReference>
<evidence type="ECO:0000313" key="1">
    <source>
        <dbReference type="EMBL" id="CAA9389998.1"/>
    </source>
</evidence>
<dbReference type="InterPro" id="IPR011990">
    <property type="entry name" value="TPR-like_helical_dom_sf"/>
</dbReference>
<name>A0A6J4NKN6_9ACTN</name>
<protein>
    <submittedName>
        <fullName evidence="1">Uncharacterized protein</fullName>
    </submittedName>
</protein>
<accession>A0A6J4NKN6</accession>
<gene>
    <name evidence="1" type="ORF">AVDCRST_MAG01-01-455</name>
</gene>
<dbReference type="AlphaFoldDB" id="A0A6J4NKN6"/>
<dbReference type="InterPro" id="IPR019734">
    <property type="entry name" value="TPR_rpt"/>
</dbReference>
<sequence length="113" mass="12271">MEGFGNKIEYFERMLADNPENPTGLLALANEYRNAGRPDDEAVALERYLSANPDDEGNAYLRLGDVLAGLGREDDAREAYGKGIPQAEKYGHSGMAEDLRLAIARLGGRGVQA</sequence>
<dbReference type="Gene3D" id="1.25.40.10">
    <property type="entry name" value="Tetratricopeptide repeat domain"/>
    <property type="match status" value="1"/>
</dbReference>
<dbReference type="EMBL" id="CADCUW010000069">
    <property type="protein sequence ID" value="CAA9389998.1"/>
    <property type="molecule type" value="Genomic_DNA"/>
</dbReference>